<organism evidence="4 5">
    <name type="scientific">Streptomyces racemochromogenes</name>
    <dbReference type="NCBI Taxonomy" id="67353"/>
    <lineage>
        <taxon>Bacteria</taxon>
        <taxon>Bacillati</taxon>
        <taxon>Actinomycetota</taxon>
        <taxon>Actinomycetes</taxon>
        <taxon>Kitasatosporales</taxon>
        <taxon>Streptomycetaceae</taxon>
        <taxon>Streptomyces</taxon>
    </lineage>
</organism>
<name>A0ABW7P7L6_9ACTN</name>
<keyword evidence="3" id="KW-0949">S-adenosyl-L-methionine</keyword>
<keyword evidence="2 4" id="KW-0808">Transferase</keyword>
<dbReference type="CDD" id="cd02440">
    <property type="entry name" value="AdoMet_MTases"/>
    <property type="match status" value="1"/>
</dbReference>
<dbReference type="Proteomes" id="UP001610631">
    <property type="component" value="Unassembled WGS sequence"/>
</dbReference>
<evidence type="ECO:0000256" key="2">
    <source>
        <dbReference type="ARBA" id="ARBA00022679"/>
    </source>
</evidence>
<comment type="caution">
    <text evidence="4">The sequence shown here is derived from an EMBL/GenBank/DDBJ whole genome shotgun (WGS) entry which is preliminary data.</text>
</comment>
<dbReference type="InterPro" id="IPR002935">
    <property type="entry name" value="SAM_O-MeTrfase"/>
</dbReference>
<dbReference type="Pfam" id="PF01596">
    <property type="entry name" value="Methyltransf_3"/>
    <property type="match status" value="1"/>
</dbReference>
<sequence length="222" mass="23875">MNRSPDEVKTVPLTPDVYAYLVAQAEPRTAVQQRLAERTRGLGAAAVMQVPHEQAVFLTLLARITAARRIIEVGTFTGSSTLALATGLAPGGRVLTCDVSKEWTDIAQEAWREAGVAERIELRLAPALDTLRSLPPDPVTDLVFLDADKTGYRAYWEELVPRVRPGGLLLADNTLYGGAAADPGAEGNALAVREFNAHVRADGRVESVLLPVADGLTLARKR</sequence>
<dbReference type="RefSeq" id="WP_395508166.1">
    <property type="nucleotide sequence ID" value="NZ_JBBDHD010000006.1"/>
</dbReference>
<evidence type="ECO:0000256" key="1">
    <source>
        <dbReference type="ARBA" id="ARBA00022603"/>
    </source>
</evidence>
<gene>
    <name evidence="4" type="ORF">WDV06_03860</name>
</gene>
<keyword evidence="1 4" id="KW-0489">Methyltransferase</keyword>
<reference evidence="4 5" key="1">
    <citation type="submission" date="2024-03" db="EMBL/GenBank/DDBJ databases">
        <title>Whole genome sequencing of Streptomyces racemochromogenes, to identify antimicrobial biosynthetic gene clusters.</title>
        <authorList>
            <person name="Suryawanshi P."/>
            <person name="Krishnaraj P.U."/>
            <person name="Arun Y.P."/>
            <person name="Suryawanshi M.P."/>
            <person name="Rakshit O."/>
        </authorList>
    </citation>
    <scope>NUCLEOTIDE SEQUENCE [LARGE SCALE GENOMIC DNA]</scope>
    <source>
        <strain evidence="4 5">AUDT626</strain>
    </source>
</reference>
<dbReference type="GO" id="GO:0032259">
    <property type="term" value="P:methylation"/>
    <property type="evidence" value="ECO:0007669"/>
    <property type="project" value="UniProtKB-KW"/>
</dbReference>
<dbReference type="PANTHER" id="PTHR10509">
    <property type="entry name" value="O-METHYLTRANSFERASE-RELATED"/>
    <property type="match status" value="1"/>
</dbReference>
<accession>A0ABW7P7L6</accession>
<evidence type="ECO:0000256" key="3">
    <source>
        <dbReference type="ARBA" id="ARBA00022691"/>
    </source>
</evidence>
<dbReference type="PROSITE" id="PS51682">
    <property type="entry name" value="SAM_OMT_I"/>
    <property type="match status" value="1"/>
</dbReference>
<proteinExistence type="predicted"/>
<dbReference type="PANTHER" id="PTHR10509:SF14">
    <property type="entry name" value="CAFFEOYL-COA O-METHYLTRANSFERASE 3-RELATED"/>
    <property type="match status" value="1"/>
</dbReference>
<dbReference type="Gene3D" id="3.40.50.150">
    <property type="entry name" value="Vaccinia Virus protein VP39"/>
    <property type="match status" value="1"/>
</dbReference>
<protein>
    <submittedName>
        <fullName evidence="4">O-methyltransferase</fullName>
        <ecNumber evidence="4">2.1.1.-</ecNumber>
    </submittedName>
</protein>
<dbReference type="SUPFAM" id="SSF53335">
    <property type="entry name" value="S-adenosyl-L-methionine-dependent methyltransferases"/>
    <property type="match status" value="1"/>
</dbReference>
<dbReference type="GO" id="GO:0008168">
    <property type="term" value="F:methyltransferase activity"/>
    <property type="evidence" value="ECO:0007669"/>
    <property type="project" value="UniProtKB-KW"/>
</dbReference>
<keyword evidence="5" id="KW-1185">Reference proteome</keyword>
<evidence type="ECO:0000313" key="5">
    <source>
        <dbReference type="Proteomes" id="UP001610631"/>
    </source>
</evidence>
<evidence type="ECO:0000313" key="4">
    <source>
        <dbReference type="EMBL" id="MFH7594224.1"/>
    </source>
</evidence>
<dbReference type="InterPro" id="IPR050362">
    <property type="entry name" value="Cation-dep_OMT"/>
</dbReference>
<dbReference type="InterPro" id="IPR029063">
    <property type="entry name" value="SAM-dependent_MTases_sf"/>
</dbReference>
<dbReference type="EC" id="2.1.1.-" evidence="4"/>
<dbReference type="EMBL" id="JBBDHD010000006">
    <property type="protein sequence ID" value="MFH7594224.1"/>
    <property type="molecule type" value="Genomic_DNA"/>
</dbReference>